<evidence type="ECO:0008006" key="4">
    <source>
        <dbReference type="Google" id="ProtNLM"/>
    </source>
</evidence>
<feature type="region of interest" description="Disordered" evidence="1">
    <location>
        <begin position="1"/>
        <end position="70"/>
    </location>
</feature>
<keyword evidence="3" id="KW-1185">Reference proteome</keyword>
<evidence type="ECO:0000313" key="2">
    <source>
        <dbReference type="EMBL" id="KAI1692953.1"/>
    </source>
</evidence>
<protein>
    <recommendedName>
        <fullName evidence="4">Capsule biosynthesis protein</fullName>
    </recommendedName>
</protein>
<comment type="caution">
    <text evidence="2">The sequence shown here is derived from an EMBL/GenBank/DDBJ whole genome shotgun (WGS) entry which is preliminary data.</text>
</comment>
<evidence type="ECO:0000313" key="3">
    <source>
        <dbReference type="Proteomes" id="UP001201812"/>
    </source>
</evidence>
<dbReference type="Proteomes" id="UP001201812">
    <property type="component" value="Unassembled WGS sequence"/>
</dbReference>
<reference evidence="2" key="1">
    <citation type="submission" date="2022-01" db="EMBL/GenBank/DDBJ databases">
        <title>Genome Sequence Resource for Two Populations of Ditylenchus destructor, the Migratory Endoparasitic Phytonematode.</title>
        <authorList>
            <person name="Zhang H."/>
            <person name="Lin R."/>
            <person name="Xie B."/>
        </authorList>
    </citation>
    <scope>NUCLEOTIDE SEQUENCE</scope>
    <source>
        <strain evidence="2">BazhouSP</strain>
    </source>
</reference>
<sequence>MRARPHSAGRSAGSTWRWRRAPRMRISPPMRRARGCSPMCPGPRRGTGSARSAGKPGRGEGAGHRRGRAVPADRTLDVAGQGARHLCAAGVPGGSLSTGRRFHPRASEPGYSFCRNQGAYMFDKLFLKHPRDVGESYGEHFATATGFGARMVVGGLACIVHGVIPALFVRTASDTVKGLYGRMKARQPAFAEKPPAFTEPSWQMEYEI</sequence>
<dbReference type="AlphaFoldDB" id="A0AAD4QVQ1"/>
<evidence type="ECO:0000256" key="1">
    <source>
        <dbReference type="SAM" id="MobiDB-lite"/>
    </source>
</evidence>
<dbReference type="InterPro" id="IPR045936">
    <property type="entry name" value="DUF6356"/>
</dbReference>
<gene>
    <name evidence="2" type="ORF">DdX_20945</name>
</gene>
<organism evidence="2 3">
    <name type="scientific">Ditylenchus destructor</name>
    <dbReference type="NCBI Taxonomy" id="166010"/>
    <lineage>
        <taxon>Eukaryota</taxon>
        <taxon>Metazoa</taxon>
        <taxon>Ecdysozoa</taxon>
        <taxon>Nematoda</taxon>
        <taxon>Chromadorea</taxon>
        <taxon>Rhabditida</taxon>
        <taxon>Tylenchina</taxon>
        <taxon>Tylenchomorpha</taxon>
        <taxon>Sphaerularioidea</taxon>
        <taxon>Anguinidae</taxon>
        <taxon>Anguininae</taxon>
        <taxon>Ditylenchus</taxon>
    </lineage>
</organism>
<dbReference type="Pfam" id="PF19883">
    <property type="entry name" value="DUF6356"/>
    <property type="match status" value="1"/>
</dbReference>
<accession>A0AAD4QVQ1</accession>
<proteinExistence type="predicted"/>
<name>A0AAD4QVQ1_9BILA</name>
<dbReference type="EMBL" id="JAKKPZ010000694">
    <property type="protein sequence ID" value="KAI1692953.1"/>
    <property type="molecule type" value="Genomic_DNA"/>
</dbReference>